<keyword evidence="3" id="KW-1185">Reference proteome</keyword>
<dbReference type="RefSeq" id="WP_184964581.1">
    <property type="nucleotide sequence ID" value="NZ_JACHIN010000006.1"/>
</dbReference>
<proteinExistence type="predicted"/>
<gene>
    <name evidence="2" type="ORF">HNR40_004647</name>
</gene>
<name>A0A7W8A5P4_9ACTN</name>
<accession>A0A7W8A5P4</accession>
<protein>
    <submittedName>
        <fullName evidence="2">Uncharacterized protein</fullName>
    </submittedName>
</protein>
<feature type="region of interest" description="Disordered" evidence="1">
    <location>
        <begin position="93"/>
        <end position="112"/>
    </location>
</feature>
<evidence type="ECO:0000256" key="1">
    <source>
        <dbReference type="SAM" id="MobiDB-lite"/>
    </source>
</evidence>
<comment type="caution">
    <text evidence="2">The sequence shown here is derived from an EMBL/GenBank/DDBJ whole genome shotgun (WGS) entry which is preliminary data.</text>
</comment>
<sequence>MTEHGRIVAEVSAVIGEARPTLARAASGVRTLLDAEAWREFTGPGGELVEHGDLVEFITSDPPRGLGVTPGLVRALVADDLDVAAQLDQALLADTPTRPEEPEEPEELEEAHVPAPETPALRRLREDAPALHSKVVAGELSTNAAMVQAGFRPRTISVPVSRPENAAKALRRNLSREELVELVSLLSQDL</sequence>
<reference evidence="2 3" key="1">
    <citation type="submission" date="2020-08" db="EMBL/GenBank/DDBJ databases">
        <title>Genomic Encyclopedia of Type Strains, Phase IV (KMG-IV): sequencing the most valuable type-strain genomes for metagenomic binning, comparative biology and taxonomic classification.</title>
        <authorList>
            <person name="Goeker M."/>
        </authorList>
    </citation>
    <scope>NUCLEOTIDE SEQUENCE [LARGE SCALE GENOMIC DNA]</scope>
    <source>
        <strain evidence="2 3">DSM 45385</strain>
    </source>
</reference>
<dbReference type="AlphaFoldDB" id="A0A7W8A5P4"/>
<organism evidence="2 3">
    <name type="scientific">Nonomuraea endophytica</name>
    <dbReference type="NCBI Taxonomy" id="714136"/>
    <lineage>
        <taxon>Bacteria</taxon>
        <taxon>Bacillati</taxon>
        <taxon>Actinomycetota</taxon>
        <taxon>Actinomycetes</taxon>
        <taxon>Streptosporangiales</taxon>
        <taxon>Streptosporangiaceae</taxon>
        <taxon>Nonomuraea</taxon>
    </lineage>
</organism>
<dbReference type="EMBL" id="JACHIN010000006">
    <property type="protein sequence ID" value="MBB5079161.1"/>
    <property type="molecule type" value="Genomic_DNA"/>
</dbReference>
<dbReference type="Proteomes" id="UP000568380">
    <property type="component" value="Unassembled WGS sequence"/>
</dbReference>
<evidence type="ECO:0000313" key="2">
    <source>
        <dbReference type="EMBL" id="MBB5079161.1"/>
    </source>
</evidence>
<evidence type="ECO:0000313" key="3">
    <source>
        <dbReference type="Proteomes" id="UP000568380"/>
    </source>
</evidence>